<reference evidence="18" key="1">
    <citation type="submission" date="2016-02" db="EMBL/GenBank/DDBJ databases">
        <title>Draft Genome Sequence of Sporotomaculum syntrophicum Strain FB, a Syntrophic Benzoate Degrader.</title>
        <authorList>
            <person name="Nobu M.K."/>
            <person name="Narihiro T."/>
            <person name="Qiu Y.-L."/>
            <person name="Ohashi A."/>
            <person name="Liu W.-T."/>
            <person name="Yuji S."/>
        </authorList>
    </citation>
    <scope>NUCLEOTIDE SEQUENCE</scope>
    <source>
        <strain evidence="18">FB</strain>
    </source>
</reference>
<dbReference type="PANTHER" id="PTHR43340:SF1">
    <property type="entry name" value="HYPOXANTHINE PHOSPHORIBOSYLTRANSFERASE"/>
    <property type="match status" value="1"/>
</dbReference>
<evidence type="ECO:0000256" key="7">
    <source>
        <dbReference type="ARBA" id="ARBA00022490"/>
    </source>
</evidence>
<dbReference type="GO" id="GO:0000287">
    <property type="term" value="F:magnesium ion binding"/>
    <property type="evidence" value="ECO:0007669"/>
    <property type="project" value="TreeGrafter"/>
</dbReference>
<dbReference type="SUPFAM" id="SSF53271">
    <property type="entry name" value="PRTase-like"/>
    <property type="match status" value="1"/>
</dbReference>
<keyword evidence="10 16" id="KW-0479">Metal-binding</keyword>
<comment type="cofactor">
    <cofactor evidence="1 16">
        <name>Mg(2+)</name>
        <dbReference type="ChEBI" id="CHEBI:18420"/>
    </cofactor>
</comment>
<evidence type="ECO:0000256" key="13">
    <source>
        <dbReference type="ARBA" id="ARBA00022842"/>
    </source>
</evidence>
<keyword evidence="7 16" id="KW-0963">Cytoplasm</keyword>
<evidence type="ECO:0000256" key="9">
    <source>
        <dbReference type="ARBA" id="ARBA00022679"/>
    </source>
</evidence>
<comment type="catalytic activity">
    <reaction evidence="14">
        <text>GMP + diphosphate = guanine + 5-phospho-alpha-D-ribose 1-diphosphate</text>
        <dbReference type="Rhea" id="RHEA:25424"/>
        <dbReference type="ChEBI" id="CHEBI:16235"/>
        <dbReference type="ChEBI" id="CHEBI:33019"/>
        <dbReference type="ChEBI" id="CHEBI:58017"/>
        <dbReference type="ChEBI" id="CHEBI:58115"/>
        <dbReference type="EC" id="2.4.2.8"/>
    </reaction>
    <physiologicalReaction direction="right-to-left" evidence="14">
        <dbReference type="Rhea" id="RHEA:25426"/>
    </physiologicalReaction>
</comment>
<keyword evidence="12 16" id="KW-0547">Nucleotide-binding</keyword>
<dbReference type="PANTHER" id="PTHR43340">
    <property type="entry name" value="HYPOXANTHINE-GUANINE PHOSPHORIBOSYLTRANSFERASE"/>
    <property type="match status" value="1"/>
</dbReference>
<evidence type="ECO:0000256" key="3">
    <source>
        <dbReference type="ARBA" id="ARBA00004496"/>
    </source>
</evidence>
<dbReference type="GO" id="GO:0004422">
    <property type="term" value="F:hypoxanthine phosphoribosyltransferase activity"/>
    <property type="evidence" value="ECO:0007669"/>
    <property type="project" value="InterPro"/>
</dbReference>
<name>A0A9D2WT37_9FIRM</name>
<keyword evidence="8 16" id="KW-0328">Glycosyltransferase</keyword>
<dbReference type="GO" id="GO:0052657">
    <property type="term" value="F:guanine phosphoribosyltransferase activity"/>
    <property type="evidence" value="ECO:0007669"/>
    <property type="project" value="UniProtKB-ARBA"/>
</dbReference>
<comment type="pathway">
    <text evidence="5">Purine metabolism; GMP biosynthesis via salvage pathway; GMP from guanine: step 1/1.</text>
</comment>
<dbReference type="GO" id="GO:0006178">
    <property type="term" value="P:guanine salvage"/>
    <property type="evidence" value="ECO:0007669"/>
    <property type="project" value="TreeGrafter"/>
</dbReference>
<comment type="similarity">
    <text evidence="6 16">Belongs to the purine/pyrimidine phosphoribosyltransferase family.</text>
</comment>
<evidence type="ECO:0000256" key="4">
    <source>
        <dbReference type="ARBA" id="ARBA00004669"/>
    </source>
</evidence>
<dbReference type="GO" id="GO:0005829">
    <property type="term" value="C:cytosol"/>
    <property type="evidence" value="ECO:0007669"/>
    <property type="project" value="TreeGrafter"/>
</dbReference>
<dbReference type="CDD" id="cd06223">
    <property type="entry name" value="PRTases_typeI"/>
    <property type="match status" value="1"/>
</dbReference>
<organism evidence="18 19">
    <name type="scientific">Sporotomaculum syntrophicum</name>
    <dbReference type="NCBI Taxonomy" id="182264"/>
    <lineage>
        <taxon>Bacteria</taxon>
        <taxon>Bacillati</taxon>
        <taxon>Bacillota</taxon>
        <taxon>Clostridia</taxon>
        <taxon>Eubacteriales</taxon>
        <taxon>Desulfallaceae</taxon>
        <taxon>Sporotomaculum</taxon>
    </lineage>
</organism>
<dbReference type="AlphaFoldDB" id="A0A9D2WT37"/>
<dbReference type="EMBL" id="LSRS01000001">
    <property type="protein sequence ID" value="KAF1086446.1"/>
    <property type="molecule type" value="Genomic_DNA"/>
</dbReference>
<feature type="domain" description="Phosphoribosyltransferase" evidence="17">
    <location>
        <begin position="16"/>
        <end position="159"/>
    </location>
</feature>
<evidence type="ECO:0000256" key="1">
    <source>
        <dbReference type="ARBA" id="ARBA00001946"/>
    </source>
</evidence>
<dbReference type="GO" id="GO:0032263">
    <property type="term" value="P:GMP salvage"/>
    <property type="evidence" value="ECO:0007669"/>
    <property type="project" value="TreeGrafter"/>
</dbReference>
<dbReference type="Proteomes" id="UP000798488">
    <property type="component" value="Unassembled WGS sequence"/>
</dbReference>
<dbReference type="GO" id="GO:0006166">
    <property type="term" value="P:purine ribonucleoside salvage"/>
    <property type="evidence" value="ECO:0007669"/>
    <property type="project" value="UniProtKB-KW"/>
</dbReference>
<dbReference type="FunFam" id="3.40.50.2020:FF:000006">
    <property type="entry name" value="Hypoxanthine phosphoribosyltransferase"/>
    <property type="match status" value="1"/>
</dbReference>
<dbReference type="GO" id="GO:0046100">
    <property type="term" value="P:hypoxanthine metabolic process"/>
    <property type="evidence" value="ECO:0007669"/>
    <property type="project" value="TreeGrafter"/>
</dbReference>
<dbReference type="OrthoDB" id="9802824at2"/>
<evidence type="ECO:0000256" key="11">
    <source>
        <dbReference type="ARBA" id="ARBA00022726"/>
    </source>
</evidence>
<evidence type="ECO:0000256" key="5">
    <source>
        <dbReference type="ARBA" id="ARBA00004676"/>
    </source>
</evidence>
<evidence type="ECO:0000256" key="14">
    <source>
        <dbReference type="ARBA" id="ARBA00048811"/>
    </source>
</evidence>
<dbReference type="Pfam" id="PF00156">
    <property type="entry name" value="Pribosyltran"/>
    <property type="match status" value="1"/>
</dbReference>
<dbReference type="InterPro" id="IPR029057">
    <property type="entry name" value="PRTase-like"/>
</dbReference>
<comment type="subcellular location">
    <subcellularLocation>
        <location evidence="3 16">Cytoplasm</location>
    </subcellularLocation>
</comment>
<dbReference type="NCBIfam" id="TIGR01203">
    <property type="entry name" value="HGPRTase"/>
    <property type="match status" value="1"/>
</dbReference>
<evidence type="ECO:0000256" key="15">
    <source>
        <dbReference type="ARBA" id="ARBA00049402"/>
    </source>
</evidence>
<dbReference type="InterPro" id="IPR050408">
    <property type="entry name" value="HGPRT"/>
</dbReference>
<evidence type="ECO:0000256" key="8">
    <source>
        <dbReference type="ARBA" id="ARBA00022676"/>
    </source>
</evidence>
<dbReference type="EC" id="2.4.2.8" evidence="16"/>
<keyword evidence="11 16" id="KW-0660">Purine salvage</keyword>
<comment type="function">
    <text evidence="2">Purine salvage pathway enzyme that catalyzes the transfer of the ribosyl-5-phosphate group from 5-phospho-alpha-D-ribose 1-diphosphate (PRPP) to the N9 position of the 6-oxopurines hypoxanthine and guanine to form the corresponding ribonucleotides IMP (inosine 5'-monophosphate) and GMP (guanosine 5'-monophosphate), with the release of PPi.</text>
</comment>
<sequence>MHPDVEKLLFSRADIDNKVHELGSIISRDYAGQDLLMVGILKGAAVFMADLIRAISIDVSIDFMALSSYGASSKSTGVVRILKDLDKSIQNRHVLIVEDIVDTGLTLTYLLKILKARNPAGVRICTMLDKPSRRKADVPVDYNGFTIPDHFVVGYGLDYNEKYRNLPEIYVLKEEIYRSK</sequence>
<evidence type="ECO:0000256" key="12">
    <source>
        <dbReference type="ARBA" id="ARBA00022741"/>
    </source>
</evidence>
<evidence type="ECO:0000259" key="17">
    <source>
        <dbReference type="Pfam" id="PF00156"/>
    </source>
</evidence>
<comment type="caution">
    <text evidence="18">The sequence shown here is derived from an EMBL/GenBank/DDBJ whole genome shotgun (WGS) entry which is preliminary data.</text>
</comment>
<proteinExistence type="inferred from homology"/>
<evidence type="ECO:0000313" key="19">
    <source>
        <dbReference type="Proteomes" id="UP000798488"/>
    </source>
</evidence>
<keyword evidence="19" id="KW-1185">Reference proteome</keyword>
<evidence type="ECO:0000256" key="10">
    <source>
        <dbReference type="ARBA" id="ARBA00022723"/>
    </source>
</evidence>
<dbReference type="GO" id="GO:0032264">
    <property type="term" value="P:IMP salvage"/>
    <property type="evidence" value="ECO:0007669"/>
    <property type="project" value="TreeGrafter"/>
</dbReference>
<evidence type="ECO:0000256" key="2">
    <source>
        <dbReference type="ARBA" id="ARBA00002049"/>
    </source>
</evidence>
<protein>
    <recommendedName>
        <fullName evidence="16">Hypoxanthine phosphoribosyltransferase</fullName>
        <ecNumber evidence="16">2.4.2.8</ecNumber>
    </recommendedName>
</protein>
<comment type="pathway">
    <text evidence="4 16">Purine metabolism; IMP biosynthesis via salvage pathway; IMP from hypoxanthine: step 1/1.</text>
</comment>
<dbReference type="RefSeq" id="WP_161820604.1">
    <property type="nucleotide sequence ID" value="NZ_LSRS01000001.1"/>
</dbReference>
<keyword evidence="9 16" id="KW-0808">Transferase</keyword>
<dbReference type="InterPro" id="IPR005904">
    <property type="entry name" value="Hxn_phspho_trans"/>
</dbReference>
<keyword evidence="13 16" id="KW-0460">Magnesium</keyword>
<comment type="catalytic activity">
    <reaction evidence="15">
        <text>IMP + diphosphate = hypoxanthine + 5-phospho-alpha-D-ribose 1-diphosphate</text>
        <dbReference type="Rhea" id="RHEA:17973"/>
        <dbReference type="ChEBI" id="CHEBI:17368"/>
        <dbReference type="ChEBI" id="CHEBI:33019"/>
        <dbReference type="ChEBI" id="CHEBI:58017"/>
        <dbReference type="ChEBI" id="CHEBI:58053"/>
        <dbReference type="EC" id="2.4.2.8"/>
    </reaction>
    <physiologicalReaction direction="right-to-left" evidence="15">
        <dbReference type="Rhea" id="RHEA:17975"/>
    </physiologicalReaction>
</comment>
<evidence type="ECO:0000256" key="16">
    <source>
        <dbReference type="RuleBase" id="RU364099"/>
    </source>
</evidence>
<dbReference type="InterPro" id="IPR000836">
    <property type="entry name" value="PRTase_dom"/>
</dbReference>
<evidence type="ECO:0000313" key="18">
    <source>
        <dbReference type="EMBL" id="KAF1086446.1"/>
    </source>
</evidence>
<dbReference type="GO" id="GO:0000166">
    <property type="term" value="F:nucleotide binding"/>
    <property type="evidence" value="ECO:0007669"/>
    <property type="project" value="UniProtKB-KW"/>
</dbReference>
<accession>A0A9D2WT37</accession>
<dbReference type="Gene3D" id="3.40.50.2020">
    <property type="match status" value="1"/>
</dbReference>
<gene>
    <name evidence="18" type="primary">hpt</name>
    <name evidence="18" type="ORF">SPSYN_00164</name>
</gene>
<evidence type="ECO:0000256" key="6">
    <source>
        <dbReference type="ARBA" id="ARBA00008391"/>
    </source>
</evidence>